<evidence type="ECO:0000313" key="1">
    <source>
        <dbReference type="EMBL" id="KAJ7085646.1"/>
    </source>
</evidence>
<name>A0AAD6U3E1_9AGAR</name>
<dbReference type="Proteomes" id="UP001222325">
    <property type="component" value="Unassembled WGS sequence"/>
</dbReference>
<accession>A0AAD6U3E1</accession>
<gene>
    <name evidence="1" type="ORF">B0H15DRAFT_950782</name>
</gene>
<evidence type="ECO:0000313" key="2">
    <source>
        <dbReference type="Proteomes" id="UP001222325"/>
    </source>
</evidence>
<proteinExistence type="predicted"/>
<comment type="caution">
    <text evidence="1">The sequence shown here is derived from an EMBL/GenBank/DDBJ whole genome shotgun (WGS) entry which is preliminary data.</text>
</comment>
<dbReference type="AlphaFoldDB" id="A0AAD6U3E1"/>
<keyword evidence="2" id="KW-1185">Reference proteome</keyword>
<organism evidence="1 2">
    <name type="scientific">Mycena belliarum</name>
    <dbReference type="NCBI Taxonomy" id="1033014"/>
    <lineage>
        <taxon>Eukaryota</taxon>
        <taxon>Fungi</taxon>
        <taxon>Dikarya</taxon>
        <taxon>Basidiomycota</taxon>
        <taxon>Agaricomycotina</taxon>
        <taxon>Agaricomycetes</taxon>
        <taxon>Agaricomycetidae</taxon>
        <taxon>Agaricales</taxon>
        <taxon>Marasmiineae</taxon>
        <taxon>Mycenaceae</taxon>
        <taxon>Mycena</taxon>
    </lineage>
</organism>
<protein>
    <submittedName>
        <fullName evidence="1">Uncharacterized protein</fullName>
    </submittedName>
</protein>
<dbReference type="EMBL" id="JARJCN010000033">
    <property type="protein sequence ID" value="KAJ7085646.1"/>
    <property type="molecule type" value="Genomic_DNA"/>
</dbReference>
<sequence>MPFETDTAWPARLITIFEVSRATLGTLEHRYYGPYDKLLNYCFDGFDYFVAPQAPPRDDTTKTLDFGVYLVVMDQRRQPVFLIEVKDDSHLTAPSNRAAADQQMRARYDDLLYDCPLPLLYGLSLIGTNMRVYIGDAATMTLNPPRVETSPNRVLDRKYLEDAWNVYILSAEGFVKMKEIVNFIKTTPPVNDRFVVYSLPQSPAVARMGCRDRTQLCVVVGGLLPDAGRGTWGGGLQSGLQWGRWWGTVHPWLRVAAVDWAVGKDARPREALPAAGAPAAHKPNLRPADPTHYHYPGAL</sequence>
<reference evidence="1" key="1">
    <citation type="submission" date="2023-03" db="EMBL/GenBank/DDBJ databases">
        <title>Massive genome expansion in bonnet fungi (Mycena s.s.) driven by repeated elements and novel gene families across ecological guilds.</title>
        <authorList>
            <consortium name="Lawrence Berkeley National Laboratory"/>
            <person name="Harder C.B."/>
            <person name="Miyauchi S."/>
            <person name="Viragh M."/>
            <person name="Kuo A."/>
            <person name="Thoen E."/>
            <person name="Andreopoulos B."/>
            <person name="Lu D."/>
            <person name="Skrede I."/>
            <person name="Drula E."/>
            <person name="Henrissat B."/>
            <person name="Morin E."/>
            <person name="Kohler A."/>
            <person name="Barry K."/>
            <person name="LaButti K."/>
            <person name="Morin E."/>
            <person name="Salamov A."/>
            <person name="Lipzen A."/>
            <person name="Mereny Z."/>
            <person name="Hegedus B."/>
            <person name="Baldrian P."/>
            <person name="Stursova M."/>
            <person name="Weitz H."/>
            <person name="Taylor A."/>
            <person name="Grigoriev I.V."/>
            <person name="Nagy L.G."/>
            <person name="Martin F."/>
            <person name="Kauserud H."/>
        </authorList>
    </citation>
    <scope>NUCLEOTIDE SEQUENCE</scope>
    <source>
        <strain evidence="1">CBHHK173m</strain>
    </source>
</reference>